<dbReference type="OrthoDB" id="5291587at2"/>
<dbReference type="GO" id="GO:0003676">
    <property type="term" value="F:nucleic acid binding"/>
    <property type="evidence" value="ECO:0007669"/>
    <property type="project" value="InterPro"/>
</dbReference>
<gene>
    <name evidence="3" type="ORF">SAMN02745857_00496</name>
</gene>
<feature type="domain" description="TnsA endonuclease C-terminal" evidence="1">
    <location>
        <begin position="169"/>
        <end position="253"/>
    </location>
</feature>
<keyword evidence="4" id="KW-1185">Reference proteome</keyword>
<evidence type="ECO:0000259" key="1">
    <source>
        <dbReference type="Pfam" id="PF08721"/>
    </source>
</evidence>
<keyword evidence="3" id="KW-0255">Endonuclease</keyword>
<dbReference type="Proteomes" id="UP000192761">
    <property type="component" value="Unassembled WGS sequence"/>
</dbReference>
<proteinExistence type="predicted"/>
<dbReference type="EMBL" id="FWXD01000002">
    <property type="protein sequence ID" value="SMC18167.1"/>
    <property type="molecule type" value="Genomic_DNA"/>
</dbReference>
<name>A0A1W1X2P1_9NEIS</name>
<accession>A0A1W1X2P1</accession>
<evidence type="ECO:0000259" key="2">
    <source>
        <dbReference type="Pfam" id="PF08722"/>
    </source>
</evidence>
<organism evidence="3 4">
    <name type="scientific">Andreprevotia lacus DSM 23236</name>
    <dbReference type="NCBI Taxonomy" id="1121001"/>
    <lineage>
        <taxon>Bacteria</taxon>
        <taxon>Pseudomonadati</taxon>
        <taxon>Pseudomonadota</taxon>
        <taxon>Betaproteobacteria</taxon>
        <taxon>Neisseriales</taxon>
        <taxon>Chitinibacteraceae</taxon>
        <taxon>Andreprevotia</taxon>
    </lineage>
</organism>
<dbReference type="Gene3D" id="3.40.1350.10">
    <property type="match status" value="1"/>
</dbReference>
<protein>
    <submittedName>
        <fullName evidence="3">TnsA endonuclease C terminal</fullName>
    </submittedName>
</protein>
<dbReference type="InterPro" id="IPR014833">
    <property type="entry name" value="TnsA_N"/>
</dbReference>
<dbReference type="AlphaFoldDB" id="A0A1W1X2P1"/>
<keyword evidence="3" id="KW-0540">Nuclease</keyword>
<dbReference type="InterPro" id="IPR011856">
    <property type="entry name" value="tRNA_endonuc-like_dom_sf"/>
</dbReference>
<dbReference type="STRING" id="1121001.SAMN02745857_00496"/>
<reference evidence="3 4" key="1">
    <citation type="submission" date="2017-04" db="EMBL/GenBank/DDBJ databases">
        <authorList>
            <person name="Afonso C.L."/>
            <person name="Miller P.J."/>
            <person name="Scott M.A."/>
            <person name="Spackman E."/>
            <person name="Goraichik I."/>
            <person name="Dimitrov K.M."/>
            <person name="Suarez D.L."/>
            <person name="Swayne D.E."/>
        </authorList>
    </citation>
    <scope>NUCLEOTIDE SEQUENCE [LARGE SCALE GENOMIC DNA]</scope>
    <source>
        <strain evidence="3 4">DSM 23236</strain>
    </source>
</reference>
<dbReference type="RefSeq" id="WP_084088961.1">
    <property type="nucleotide sequence ID" value="NZ_FWXD01000002.1"/>
</dbReference>
<dbReference type="InterPro" id="IPR011335">
    <property type="entry name" value="Restrct_endonuc-II-like"/>
</dbReference>
<dbReference type="InterPro" id="IPR014832">
    <property type="entry name" value="TnsA_C"/>
</dbReference>
<dbReference type="Pfam" id="PF08721">
    <property type="entry name" value="Tn7_Tnp_TnsA_C"/>
    <property type="match status" value="1"/>
</dbReference>
<dbReference type="GO" id="GO:0004519">
    <property type="term" value="F:endonuclease activity"/>
    <property type="evidence" value="ECO:0007669"/>
    <property type="project" value="UniProtKB-KW"/>
</dbReference>
<dbReference type="CDD" id="cd22362">
    <property type="entry name" value="TnsA_endonuclease-like"/>
    <property type="match status" value="1"/>
</dbReference>
<dbReference type="SUPFAM" id="SSF52980">
    <property type="entry name" value="Restriction endonuclease-like"/>
    <property type="match status" value="1"/>
</dbReference>
<dbReference type="Pfam" id="PF08722">
    <property type="entry name" value="Tn7_TnsA-like_N"/>
    <property type="match status" value="1"/>
</dbReference>
<evidence type="ECO:0000313" key="3">
    <source>
        <dbReference type="EMBL" id="SMC18167.1"/>
    </source>
</evidence>
<evidence type="ECO:0000313" key="4">
    <source>
        <dbReference type="Proteomes" id="UP000192761"/>
    </source>
</evidence>
<feature type="domain" description="TnsA endonuclease N-terminal" evidence="2">
    <location>
        <begin position="74"/>
        <end position="167"/>
    </location>
</feature>
<keyword evidence="3" id="KW-0378">Hydrolase</keyword>
<sequence length="278" mass="32249">MARRRYSFDEKKIARFEKEGRGQGVGDDYHPWLTVQDVPSDGLATRVNGYKIRRQRHALSQLEAQLIRILDWEDHVLDIREQFPLPREATRKIAAEMGVNHPADSVTQTDLVVTTDMLVDVFLKQRRFQVAIAVKPTEELDRRTLEKLEIERRYWAERRIEWRLCTEKDIPVQRAENIWWAMANRDLSGRVVAYPNFWDDCVAAVEERLRVSSTSQTIARELEQLEKAAGWQVGAAMTALRFLIANKRIHIDLDQPLDSKGPIAQLHFNAMHQRGAVA</sequence>